<dbReference type="GeneID" id="111599495"/>
<evidence type="ECO:0000313" key="3">
    <source>
        <dbReference type="RefSeq" id="XP_023170933.1"/>
    </source>
</evidence>
<keyword evidence="2" id="KW-1185">Reference proteome</keyword>
<dbReference type="KEGG" id="dhe:111599495"/>
<organism evidence="2 3">
    <name type="scientific">Drosophila hydei</name>
    <name type="common">Fruit fly</name>
    <dbReference type="NCBI Taxonomy" id="7224"/>
    <lineage>
        <taxon>Eukaryota</taxon>
        <taxon>Metazoa</taxon>
        <taxon>Ecdysozoa</taxon>
        <taxon>Arthropoda</taxon>
        <taxon>Hexapoda</taxon>
        <taxon>Insecta</taxon>
        <taxon>Pterygota</taxon>
        <taxon>Neoptera</taxon>
        <taxon>Endopterygota</taxon>
        <taxon>Diptera</taxon>
        <taxon>Brachycera</taxon>
        <taxon>Muscomorpha</taxon>
        <taxon>Ephydroidea</taxon>
        <taxon>Drosophilidae</taxon>
        <taxon>Drosophila</taxon>
    </lineage>
</organism>
<evidence type="ECO:0000256" key="1">
    <source>
        <dbReference type="SAM" id="SignalP"/>
    </source>
</evidence>
<feature type="signal peptide" evidence="1">
    <location>
        <begin position="1"/>
        <end position="20"/>
    </location>
</feature>
<proteinExistence type="predicted"/>
<keyword evidence="1" id="KW-0732">Signal</keyword>
<evidence type="ECO:0000313" key="2">
    <source>
        <dbReference type="Proteomes" id="UP000504633"/>
    </source>
</evidence>
<gene>
    <name evidence="3" type="primary">LOC111599495</name>
</gene>
<accession>A0A6J1LSU4</accession>
<dbReference type="OrthoDB" id="7850280at2759"/>
<dbReference type="OMA" id="TSSMRME"/>
<protein>
    <submittedName>
        <fullName evidence="3">Uncharacterized protein LOC111599495</fullName>
    </submittedName>
</protein>
<dbReference type="Proteomes" id="UP000504633">
    <property type="component" value="Unplaced"/>
</dbReference>
<dbReference type="RefSeq" id="XP_023170933.1">
    <property type="nucleotide sequence ID" value="XM_023315165.2"/>
</dbReference>
<sequence>MHLTVSTIYLILCLVNLAVAGKKYKEYHLPAKYSSRDDVIIEPFLQTTTTKIEKVTFIENTVENVEHVGLPDVIETSSMRMETLLRKMKLDSFAQKCLKKGRSCLHMLDCCSVNCSRLLKRCA</sequence>
<reference evidence="3" key="1">
    <citation type="submission" date="2025-08" db="UniProtKB">
        <authorList>
            <consortium name="RefSeq"/>
        </authorList>
    </citation>
    <scope>IDENTIFICATION</scope>
    <source>
        <strain evidence="3">15085-1641.00</strain>
        <tissue evidence="3">Whole body</tissue>
    </source>
</reference>
<dbReference type="AlphaFoldDB" id="A0A6J1LSU4"/>
<feature type="chain" id="PRO_5027027900" evidence="1">
    <location>
        <begin position="21"/>
        <end position="123"/>
    </location>
</feature>
<name>A0A6J1LSU4_DROHY</name>